<feature type="transmembrane region" description="Helical" evidence="5">
    <location>
        <begin position="50"/>
        <end position="70"/>
    </location>
</feature>
<proteinExistence type="predicted"/>
<dbReference type="InterPro" id="IPR020846">
    <property type="entry name" value="MFS_dom"/>
</dbReference>
<sequence>MTSTAYSMLTDVTAEAERGKVFLQIGVAVLTSQAVALPLASMMMEKYGNTVPILVGYAIGLLTCLLILALPETITKKVAVETDSEPDETASLASNGQFSHWMEIIMNKAAEAVDSFGFLLKSPALMAMVLSFLMNTLGSSSINIAIQYISKRFSISIASAGYLLTVRAIVTVVVFLFAINMLGKFLTHRYELRGPPRDLWLARLTVLFFPLGFLLISIGGHIGLVAVGMSFTAFGLGSGSLMRSVATALVHKDQVARLHAAMCLVDNVGTLVSGPLLAETYTLGLRLGDGWIALPFIAATVLTTLGSWITWLVRMPETSDSEE</sequence>
<dbReference type="Pfam" id="PF07690">
    <property type="entry name" value="MFS_1"/>
    <property type="match status" value="1"/>
</dbReference>
<evidence type="ECO:0000256" key="1">
    <source>
        <dbReference type="ARBA" id="ARBA00004141"/>
    </source>
</evidence>
<comment type="subcellular location">
    <subcellularLocation>
        <location evidence="1">Membrane</location>
        <topology evidence="1">Multi-pass membrane protein</topology>
    </subcellularLocation>
</comment>
<dbReference type="InterPro" id="IPR011701">
    <property type="entry name" value="MFS"/>
</dbReference>
<organism evidence="7 8">
    <name type="scientific">Cladobotryum mycophilum</name>
    <dbReference type="NCBI Taxonomy" id="491253"/>
    <lineage>
        <taxon>Eukaryota</taxon>
        <taxon>Fungi</taxon>
        <taxon>Dikarya</taxon>
        <taxon>Ascomycota</taxon>
        <taxon>Pezizomycotina</taxon>
        <taxon>Sordariomycetes</taxon>
        <taxon>Hypocreomycetidae</taxon>
        <taxon>Hypocreales</taxon>
        <taxon>Hypocreaceae</taxon>
        <taxon>Cladobotryum</taxon>
    </lineage>
</organism>
<dbReference type="PANTHER" id="PTHR23507:SF1">
    <property type="entry name" value="FI18259P1-RELATED"/>
    <property type="match status" value="1"/>
</dbReference>
<feature type="transmembrane region" description="Helical" evidence="5">
    <location>
        <begin position="125"/>
        <end position="149"/>
    </location>
</feature>
<reference evidence="7 8" key="1">
    <citation type="submission" date="2024-01" db="EMBL/GenBank/DDBJ databases">
        <title>Complete genome of Cladobotryum mycophilum ATHUM6906.</title>
        <authorList>
            <person name="Christinaki A.C."/>
            <person name="Myridakis A.I."/>
            <person name="Kouvelis V.N."/>
        </authorList>
    </citation>
    <scope>NUCLEOTIDE SEQUENCE [LARGE SCALE GENOMIC DNA]</scope>
    <source>
        <strain evidence="7 8">ATHUM6906</strain>
    </source>
</reference>
<evidence type="ECO:0000256" key="3">
    <source>
        <dbReference type="ARBA" id="ARBA00022989"/>
    </source>
</evidence>
<dbReference type="Proteomes" id="UP001338125">
    <property type="component" value="Unassembled WGS sequence"/>
</dbReference>
<keyword evidence="8" id="KW-1185">Reference proteome</keyword>
<evidence type="ECO:0000313" key="8">
    <source>
        <dbReference type="Proteomes" id="UP001338125"/>
    </source>
</evidence>
<dbReference type="PROSITE" id="PS50850">
    <property type="entry name" value="MFS"/>
    <property type="match status" value="1"/>
</dbReference>
<evidence type="ECO:0000259" key="6">
    <source>
        <dbReference type="PROSITE" id="PS50850"/>
    </source>
</evidence>
<feature type="transmembrane region" description="Helical" evidence="5">
    <location>
        <begin position="21"/>
        <end position="44"/>
    </location>
</feature>
<feature type="transmembrane region" description="Helical" evidence="5">
    <location>
        <begin position="290"/>
        <end position="313"/>
    </location>
</feature>
<accession>A0ABR0SR13</accession>
<dbReference type="InterPro" id="IPR036259">
    <property type="entry name" value="MFS_trans_sf"/>
</dbReference>
<dbReference type="Gene3D" id="1.20.1250.20">
    <property type="entry name" value="MFS general substrate transporter like domains"/>
    <property type="match status" value="1"/>
</dbReference>
<gene>
    <name evidence="7" type="ORF">PT974_05091</name>
</gene>
<keyword evidence="4 5" id="KW-0472">Membrane</keyword>
<dbReference type="PANTHER" id="PTHR23507">
    <property type="entry name" value="ZGC:174356"/>
    <property type="match status" value="1"/>
</dbReference>
<comment type="caution">
    <text evidence="7">The sequence shown here is derived from an EMBL/GenBank/DDBJ whole genome shotgun (WGS) entry which is preliminary data.</text>
</comment>
<evidence type="ECO:0000256" key="5">
    <source>
        <dbReference type="SAM" id="Phobius"/>
    </source>
</evidence>
<feature type="transmembrane region" description="Helical" evidence="5">
    <location>
        <begin position="155"/>
        <end position="179"/>
    </location>
</feature>
<keyword evidence="3 5" id="KW-1133">Transmembrane helix</keyword>
<protein>
    <submittedName>
        <fullName evidence="7">MFS efflux pump atnC-like protein</fullName>
    </submittedName>
</protein>
<dbReference type="EMBL" id="JAVFKD010000010">
    <property type="protein sequence ID" value="KAK5994612.1"/>
    <property type="molecule type" value="Genomic_DNA"/>
</dbReference>
<keyword evidence="2 5" id="KW-0812">Transmembrane</keyword>
<evidence type="ECO:0000313" key="7">
    <source>
        <dbReference type="EMBL" id="KAK5994612.1"/>
    </source>
</evidence>
<name>A0ABR0SR13_9HYPO</name>
<evidence type="ECO:0000256" key="2">
    <source>
        <dbReference type="ARBA" id="ARBA00022692"/>
    </source>
</evidence>
<dbReference type="SUPFAM" id="SSF103473">
    <property type="entry name" value="MFS general substrate transporter"/>
    <property type="match status" value="1"/>
</dbReference>
<evidence type="ECO:0000256" key="4">
    <source>
        <dbReference type="ARBA" id="ARBA00023136"/>
    </source>
</evidence>
<feature type="transmembrane region" description="Helical" evidence="5">
    <location>
        <begin position="200"/>
        <end position="218"/>
    </location>
</feature>
<feature type="domain" description="Major facilitator superfamily (MFS) profile" evidence="6">
    <location>
        <begin position="124"/>
        <end position="323"/>
    </location>
</feature>